<feature type="domain" description="Water stress and hypersensitive response" evidence="3">
    <location>
        <begin position="160"/>
        <end position="280"/>
    </location>
</feature>
<dbReference type="AlphaFoldDB" id="A0A4Z0W8N0"/>
<dbReference type="EMBL" id="SRMF01000005">
    <property type="protein sequence ID" value="TGG92368.1"/>
    <property type="molecule type" value="Genomic_DNA"/>
</dbReference>
<dbReference type="GO" id="GO:0009269">
    <property type="term" value="P:response to desiccation"/>
    <property type="evidence" value="ECO:0007669"/>
    <property type="project" value="InterPro"/>
</dbReference>
<feature type="chain" id="PRO_5021306135" description="Water stress and hypersensitive response domain-containing protein" evidence="2">
    <location>
        <begin position="25"/>
        <end position="285"/>
    </location>
</feature>
<name>A0A4Z0W8N0_9GAMM</name>
<gene>
    <name evidence="4" type="ORF">E4656_12890</name>
</gene>
<dbReference type="SUPFAM" id="SSF117070">
    <property type="entry name" value="LEA14-like"/>
    <property type="match status" value="2"/>
</dbReference>
<keyword evidence="5" id="KW-1185">Reference proteome</keyword>
<evidence type="ECO:0000256" key="1">
    <source>
        <dbReference type="ARBA" id="ARBA00005960"/>
    </source>
</evidence>
<comment type="similarity">
    <text evidence="1">Belongs to the LEA type 2 family.</text>
</comment>
<dbReference type="InterPro" id="IPR013990">
    <property type="entry name" value="WHy-dom"/>
</dbReference>
<accession>A0A4Z0W8N0</accession>
<organism evidence="4 5">
    <name type="scientific">Natronospirillum operosum</name>
    <dbReference type="NCBI Taxonomy" id="2759953"/>
    <lineage>
        <taxon>Bacteria</taxon>
        <taxon>Pseudomonadati</taxon>
        <taxon>Pseudomonadota</taxon>
        <taxon>Gammaproteobacteria</taxon>
        <taxon>Oceanospirillales</taxon>
        <taxon>Natronospirillaceae</taxon>
        <taxon>Natronospirillum</taxon>
    </lineage>
</organism>
<evidence type="ECO:0000313" key="4">
    <source>
        <dbReference type="EMBL" id="TGG92368.1"/>
    </source>
</evidence>
<keyword evidence="2" id="KW-0732">Signal</keyword>
<reference evidence="4 5" key="1">
    <citation type="submission" date="2019-04" db="EMBL/GenBank/DDBJ databases">
        <title>Natronospirillum operosus gen. nov., sp. nov., a haloalkaliphilic satellite isolated from decaying biomass of laboratory culture of cyanobacterium Geitlerinema sp. and proposal of Natronospirillaceae fam. nov. and Saccharospirillaceae fam. nov.</title>
        <authorList>
            <person name="Kevbrin V."/>
            <person name="Boltyanskaya Y."/>
            <person name="Koziaeva V."/>
            <person name="Grouzdev D.S."/>
            <person name="Park M."/>
            <person name="Cho J."/>
        </authorList>
    </citation>
    <scope>NUCLEOTIDE SEQUENCE [LARGE SCALE GENOMIC DNA]</scope>
    <source>
        <strain evidence="4 5">G-116</strain>
    </source>
</reference>
<comment type="caution">
    <text evidence="4">The sequence shown here is derived from an EMBL/GenBank/DDBJ whole genome shotgun (WGS) entry which is preliminary data.</text>
</comment>
<dbReference type="PANTHER" id="PTHR31459:SF2">
    <property type="entry name" value="OS03G0843300 PROTEIN"/>
    <property type="match status" value="1"/>
</dbReference>
<dbReference type="OrthoDB" id="6116190at2"/>
<dbReference type="InterPro" id="IPR045043">
    <property type="entry name" value="Lea14-like"/>
</dbReference>
<dbReference type="Gene3D" id="2.60.40.1820">
    <property type="match status" value="2"/>
</dbReference>
<dbReference type="Proteomes" id="UP000297475">
    <property type="component" value="Unassembled WGS sequence"/>
</dbReference>
<sequence>MVWSRISSVAGAAVLLGLGSCAWLQETTWQDPEFRVLSSQLVGLTPTDARLETRFEVSNPNAFSIALGALDYQLSVNDAAVLDGRQDEGASLAAGAATEVMLPLRLDFAEAMELVSGLRGRESLEYRVDAGMTVNIPVAGQRRVPASISGEVPIPRLPSIRASNLRLDRLTLSSADLLLTLEVDNPNIFELVIDRFSYEFALNNQRVAGGDGRQRVRLQEQGRGLIELPLSISLTEVGRNLSQALIDGEPLDYGLSFETDLQTGLPEMGRFPFSAVEEGVVNLRR</sequence>
<feature type="domain" description="Water stress and hypersensitive response" evidence="3">
    <location>
        <begin position="34"/>
        <end position="151"/>
    </location>
</feature>
<evidence type="ECO:0000259" key="3">
    <source>
        <dbReference type="SMART" id="SM00769"/>
    </source>
</evidence>
<dbReference type="PROSITE" id="PS51257">
    <property type="entry name" value="PROKAR_LIPOPROTEIN"/>
    <property type="match status" value="1"/>
</dbReference>
<dbReference type="Pfam" id="PF03168">
    <property type="entry name" value="LEA_2"/>
    <property type="match status" value="2"/>
</dbReference>
<evidence type="ECO:0000313" key="5">
    <source>
        <dbReference type="Proteomes" id="UP000297475"/>
    </source>
</evidence>
<proteinExistence type="inferred from homology"/>
<evidence type="ECO:0000256" key="2">
    <source>
        <dbReference type="SAM" id="SignalP"/>
    </source>
</evidence>
<dbReference type="InterPro" id="IPR004864">
    <property type="entry name" value="LEA_2"/>
</dbReference>
<feature type="signal peptide" evidence="2">
    <location>
        <begin position="1"/>
        <end position="24"/>
    </location>
</feature>
<dbReference type="SMART" id="SM00769">
    <property type="entry name" value="WHy"/>
    <property type="match status" value="2"/>
</dbReference>
<protein>
    <recommendedName>
        <fullName evidence="3">Water stress and hypersensitive response domain-containing protein</fullName>
    </recommendedName>
</protein>
<dbReference type="PANTHER" id="PTHR31459">
    <property type="match status" value="1"/>
</dbReference>